<evidence type="ECO:0000313" key="2">
    <source>
        <dbReference type="EMBL" id="RWS14768.1"/>
    </source>
</evidence>
<organism evidence="2 3">
    <name type="scientific">Leptotrombidium deliense</name>
    <dbReference type="NCBI Taxonomy" id="299467"/>
    <lineage>
        <taxon>Eukaryota</taxon>
        <taxon>Metazoa</taxon>
        <taxon>Ecdysozoa</taxon>
        <taxon>Arthropoda</taxon>
        <taxon>Chelicerata</taxon>
        <taxon>Arachnida</taxon>
        <taxon>Acari</taxon>
        <taxon>Acariformes</taxon>
        <taxon>Trombidiformes</taxon>
        <taxon>Prostigmata</taxon>
        <taxon>Anystina</taxon>
        <taxon>Parasitengona</taxon>
        <taxon>Trombiculoidea</taxon>
        <taxon>Trombiculidae</taxon>
        <taxon>Leptotrombidium</taxon>
    </lineage>
</organism>
<dbReference type="Proteomes" id="UP000288716">
    <property type="component" value="Unassembled WGS sequence"/>
</dbReference>
<dbReference type="OrthoDB" id="6415621at2759"/>
<sequence length="178" mass="20798">MSRHKDNLCKEEIETFNDAVHVVLLKEEARLLNDLKQSQFKDFKIFNAEDYFSDGREVTPESIPKKIEADVPRKLKLAVGSKVMLKVNIDVSSGLVNGLLGTVTEFDVDDNYDTIIMVKFDDSFKNNFERFRLSYPIKPYKFRTRVAHKRYFIRRQYPLIHSWAINVHKVQGITLNKA</sequence>
<dbReference type="VEuPathDB" id="VectorBase:LDEU014019"/>
<reference evidence="2 3" key="1">
    <citation type="journal article" date="2018" name="Gigascience">
        <title>Genomes of trombidid mites reveal novel predicted allergens and laterally-transferred genes associated with secondary metabolism.</title>
        <authorList>
            <person name="Dong X."/>
            <person name="Chaisiri K."/>
            <person name="Xia D."/>
            <person name="Armstrong S.D."/>
            <person name="Fang Y."/>
            <person name="Donnelly M.J."/>
            <person name="Kadowaki T."/>
            <person name="McGarry J.W."/>
            <person name="Darby A.C."/>
            <person name="Makepeace B.L."/>
        </authorList>
    </citation>
    <scope>NUCLEOTIDE SEQUENCE [LARGE SCALE GENOMIC DNA]</scope>
    <source>
        <strain evidence="2">UoL-UT</strain>
    </source>
</reference>
<dbReference type="SUPFAM" id="SSF52540">
    <property type="entry name" value="P-loop containing nucleoside triphosphate hydrolases"/>
    <property type="match status" value="1"/>
</dbReference>
<protein>
    <recommendedName>
        <fullName evidence="1">DNA helicase Pif1-like 2B domain-containing protein</fullName>
    </recommendedName>
</protein>
<dbReference type="Pfam" id="PF21530">
    <property type="entry name" value="Pif1_2B_dom"/>
    <property type="match status" value="1"/>
</dbReference>
<dbReference type="InterPro" id="IPR049163">
    <property type="entry name" value="Pif1-like_2B_dom"/>
</dbReference>
<dbReference type="InterPro" id="IPR027417">
    <property type="entry name" value="P-loop_NTPase"/>
</dbReference>
<proteinExistence type="predicted"/>
<gene>
    <name evidence="2" type="ORF">B4U80_12584</name>
</gene>
<name>A0A443RHN7_9ACAR</name>
<accession>A0A443RHN7</accession>
<comment type="caution">
    <text evidence="2">The sequence shown here is derived from an EMBL/GenBank/DDBJ whole genome shotgun (WGS) entry which is preliminary data.</text>
</comment>
<feature type="domain" description="DNA helicase Pif1-like 2B" evidence="1">
    <location>
        <begin position="71"/>
        <end position="106"/>
    </location>
</feature>
<evidence type="ECO:0000313" key="3">
    <source>
        <dbReference type="Proteomes" id="UP000288716"/>
    </source>
</evidence>
<keyword evidence="3" id="KW-1185">Reference proteome</keyword>
<feature type="non-terminal residue" evidence="2">
    <location>
        <position position="178"/>
    </location>
</feature>
<dbReference type="STRING" id="299467.A0A443RHN7"/>
<dbReference type="EMBL" id="NCKV01047776">
    <property type="protein sequence ID" value="RWS14768.1"/>
    <property type="molecule type" value="Genomic_DNA"/>
</dbReference>
<dbReference type="PANTHER" id="PTHR47642:SF7">
    <property type="entry name" value="ATP-DEPENDENT DNA HELICASE PIF1"/>
    <property type="match status" value="1"/>
</dbReference>
<dbReference type="InterPro" id="IPR051055">
    <property type="entry name" value="PIF1_helicase"/>
</dbReference>
<dbReference type="PANTHER" id="PTHR47642">
    <property type="entry name" value="ATP-DEPENDENT DNA HELICASE"/>
    <property type="match status" value="1"/>
</dbReference>
<evidence type="ECO:0000259" key="1">
    <source>
        <dbReference type="Pfam" id="PF21530"/>
    </source>
</evidence>
<dbReference type="AlphaFoldDB" id="A0A443RHN7"/>